<sequence length="243" mass="27742">VRNFIKGIFQNTHNLFEAANGEKGIEIARTADIDLINSDVMMPVMDGMELCHDIKSNIRTSHIPVILLTARTAENYQKSGYRTGADAYITKPFDAEILAVRVNNLLKSRSDLIEKFKKDLILQPKEVTATSADEEFLQKAIEVVEENMTDSEFTVQVLIDEMNMSRSALYRKLKSLTDQSLTEFIRVIKLKRAAQLMLKTEMNISEIAFELGFNDQKYFRKSFKKLFKKTPSKYRAGNSANVL</sequence>
<dbReference type="Pfam" id="PF12833">
    <property type="entry name" value="HTH_18"/>
    <property type="match status" value="1"/>
</dbReference>
<dbReference type="InterPro" id="IPR001789">
    <property type="entry name" value="Sig_transdc_resp-reg_receiver"/>
</dbReference>
<dbReference type="InterPro" id="IPR018060">
    <property type="entry name" value="HTH_AraC"/>
</dbReference>
<reference evidence="7" key="1">
    <citation type="journal article" date="2015" name="Nature">
        <title>Complex archaea that bridge the gap between prokaryotes and eukaryotes.</title>
        <authorList>
            <person name="Spang A."/>
            <person name="Saw J.H."/>
            <person name="Jorgensen S.L."/>
            <person name="Zaremba-Niedzwiedzka K."/>
            <person name="Martijn J."/>
            <person name="Lind A.E."/>
            <person name="van Eijk R."/>
            <person name="Schleper C."/>
            <person name="Guy L."/>
            <person name="Ettema T.J."/>
        </authorList>
    </citation>
    <scope>NUCLEOTIDE SEQUENCE</scope>
</reference>
<dbReference type="FunFam" id="1.10.10.60:FF:000284">
    <property type="entry name" value="Two-component system sensor histidine kinase/response regulator"/>
    <property type="match status" value="1"/>
</dbReference>
<feature type="non-terminal residue" evidence="7">
    <location>
        <position position="1"/>
    </location>
</feature>
<dbReference type="SUPFAM" id="SSF52172">
    <property type="entry name" value="CheY-like"/>
    <property type="match status" value="1"/>
</dbReference>
<dbReference type="SMART" id="SM00342">
    <property type="entry name" value="HTH_ARAC"/>
    <property type="match status" value="1"/>
</dbReference>
<evidence type="ECO:0000259" key="5">
    <source>
        <dbReference type="PROSITE" id="PS01124"/>
    </source>
</evidence>
<dbReference type="PRINTS" id="PR00032">
    <property type="entry name" value="HTHARAC"/>
</dbReference>
<gene>
    <name evidence="7" type="ORF">LCGC14_2462960</name>
</gene>
<name>A0A0F9BCR8_9ZZZZ</name>
<dbReference type="PROSITE" id="PS01124">
    <property type="entry name" value="HTH_ARAC_FAMILY_2"/>
    <property type="match status" value="1"/>
</dbReference>
<dbReference type="PROSITE" id="PS50110">
    <property type="entry name" value="RESPONSE_REGULATORY"/>
    <property type="match status" value="1"/>
</dbReference>
<dbReference type="SUPFAM" id="SSF46689">
    <property type="entry name" value="Homeodomain-like"/>
    <property type="match status" value="1"/>
</dbReference>
<keyword evidence="2" id="KW-0805">Transcription regulation</keyword>
<dbReference type="PANTHER" id="PTHR43547">
    <property type="entry name" value="TWO-COMPONENT HISTIDINE KINASE"/>
    <property type="match status" value="1"/>
</dbReference>
<evidence type="ECO:0000256" key="1">
    <source>
        <dbReference type="ARBA" id="ARBA00022553"/>
    </source>
</evidence>
<dbReference type="PANTHER" id="PTHR43547:SF2">
    <property type="entry name" value="HYBRID SIGNAL TRANSDUCTION HISTIDINE KINASE C"/>
    <property type="match status" value="1"/>
</dbReference>
<protein>
    <recommendedName>
        <fullName evidence="8">HTH araC/xylS-type domain-containing protein</fullName>
    </recommendedName>
</protein>
<organism evidence="7">
    <name type="scientific">marine sediment metagenome</name>
    <dbReference type="NCBI Taxonomy" id="412755"/>
    <lineage>
        <taxon>unclassified sequences</taxon>
        <taxon>metagenomes</taxon>
        <taxon>ecological metagenomes</taxon>
    </lineage>
</organism>
<dbReference type="GO" id="GO:0000155">
    <property type="term" value="F:phosphorelay sensor kinase activity"/>
    <property type="evidence" value="ECO:0007669"/>
    <property type="project" value="TreeGrafter"/>
</dbReference>
<keyword evidence="3" id="KW-0238">DNA-binding</keyword>
<comment type="caution">
    <text evidence="7">The sequence shown here is derived from an EMBL/GenBank/DDBJ whole genome shotgun (WGS) entry which is preliminary data.</text>
</comment>
<evidence type="ECO:0000256" key="2">
    <source>
        <dbReference type="ARBA" id="ARBA00023015"/>
    </source>
</evidence>
<keyword evidence="4" id="KW-0804">Transcription</keyword>
<dbReference type="Gene3D" id="3.40.50.2300">
    <property type="match status" value="1"/>
</dbReference>
<feature type="domain" description="HTH araC/xylS-type" evidence="5">
    <location>
        <begin position="138"/>
        <end position="237"/>
    </location>
</feature>
<accession>A0A0F9BCR8</accession>
<proteinExistence type="predicted"/>
<dbReference type="Gene3D" id="1.10.10.60">
    <property type="entry name" value="Homeodomain-like"/>
    <property type="match status" value="1"/>
</dbReference>
<dbReference type="GO" id="GO:0043565">
    <property type="term" value="F:sequence-specific DNA binding"/>
    <property type="evidence" value="ECO:0007669"/>
    <property type="project" value="InterPro"/>
</dbReference>
<feature type="domain" description="Response regulatory" evidence="6">
    <location>
        <begin position="1"/>
        <end position="106"/>
    </location>
</feature>
<evidence type="ECO:0008006" key="8">
    <source>
        <dbReference type="Google" id="ProtNLM"/>
    </source>
</evidence>
<dbReference type="InterPro" id="IPR011006">
    <property type="entry name" value="CheY-like_superfamily"/>
</dbReference>
<dbReference type="EMBL" id="LAZR01038388">
    <property type="protein sequence ID" value="KKL19689.1"/>
    <property type="molecule type" value="Genomic_DNA"/>
</dbReference>
<dbReference type="SMART" id="SM00448">
    <property type="entry name" value="REC"/>
    <property type="match status" value="1"/>
</dbReference>
<keyword evidence="1" id="KW-0597">Phosphoprotein</keyword>
<evidence type="ECO:0000256" key="4">
    <source>
        <dbReference type="ARBA" id="ARBA00023163"/>
    </source>
</evidence>
<dbReference type="CDD" id="cd17574">
    <property type="entry name" value="REC_OmpR"/>
    <property type="match status" value="1"/>
</dbReference>
<evidence type="ECO:0000259" key="6">
    <source>
        <dbReference type="PROSITE" id="PS50110"/>
    </source>
</evidence>
<evidence type="ECO:0000256" key="3">
    <source>
        <dbReference type="ARBA" id="ARBA00023125"/>
    </source>
</evidence>
<dbReference type="GO" id="GO:0003700">
    <property type="term" value="F:DNA-binding transcription factor activity"/>
    <property type="evidence" value="ECO:0007669"/>
    <property type="project" value="InterPro"/>
</dbReference>
<evidence type="ECO:0000313" key="7">
    <source>
        <dbReference type="EMBL" id="KKL19689.1"/>
    </source>
</evidence>
<dbReference type="InterPro" id="IPR009057">
    <property type="entry name" value="Homeodomain-like_sf"/>
</dbReference>
<dbReference type="InterPro" id="IPR018062">
    <property type="entry name" value="HTH_AraC-typ_CS"/>
</dbReference>
<dbReference type="AlphaFoldDB" id="A0A0F9BCR8"/>
<dbReference type="PROSITE" id="PS00041">
    <property type="entry name" value="HTH_ARAC_FAMILY_1"/>
    <property type="match status" value="1"/>
</dbReference>
<dbReference type="Pfam" id="PF00072">
    <property type="entry name" value="Response_reg"/>
    <property type="match status" value="1"/>
</dbReference>
<dbReference type="InterPro" id="IPR020449">
    <property type="entry name" value="Tscrpt_reg_AraC-type_HTH"/>
</dbReference>